<evidence type="ECO:0000256" key="3">
    <source>
        <dbReference type="ARBA" id="ARBA00022833"/>
    </source>
</evidence>
<gene>
    <name evidence="10" type="ORF">KQP761_LOCUS16469</name>
</gene>
<evidence type="ECO:0000256" key="2">
    <source>
        <dbReference type="ARBA" id="ARBA00022771"/>
    </source>
</evidence>
<keyword evidence="2" id="KW-0863">Zinc-finger</keyword>
<evidence type="ECO:0000313" key="11">
    <source>
        <dbReference type="Proteomes" id="UP000663834"/>
    </source>
</evidence>
<protein>
    <recommendedName>
        <fullName evidence="9">Nuclear receptor domain-containing protein</fullName>
    </recommendedName>
</protein>
<evidence type="ECO:0000256" key="5">
    <source>
        <dbReference type="ARBA" id="ARBA00023125"/>
    </source>
</evidence>
<evidence type="ECO:0000256" key="8">
    <source>
        <dbReference type="ARBA" id="ARBA00023242"/>
    </source>
</evidence>
<name>A0A815VKQ7_9BILA</name>
<organism evidence="10 11">
    <name type="scientific">Rotaria magnacalcarata</name>
    <dbReference type="NCBI Taxonomy" id="392030"/>
    <lineage>
        <taxon>Eukaryota</taxon>
        <taxon>Metazoa</taxon>
        <taxon>Spiralia</taxon>
        <taxon>Gnathifera</taxon>
        <taxon>Rotifera</taxon>
        <taxon>Eurotatoria</taxon>
        <taxon>Bdelloidea</taxon>
        <taxon>Philodinida</taxon>
        <taxon>Philodinidae</taxon>
        <taxon>Rotaria</taxon>
    </lineage>
</organism>
<dbReference type="PANTHER" id="PTHR24082">
    <property type="entry name" value="NUCLEAR HORMONE RECEPTOR"/>
    <property type="match status" value="1"/>
</dbReference>
<dbReference type="GO" id="GO:0000978">
    <property type="term" value="F:RNA polymerase II cis-regulatory region sequence-specific DNA binding"/>
    <property type="evidence" value="ECO:0007669"/>
    <property type="project" value="TreeGrafter"/>
</dbReference>
<evidence type="ECO:0000259" key="9">
    <source>
        <dbReference type="PROSITE" id="PS51030"/>
    </source>
</evidence>
<dbReference type="Gene3D" id="3.30.50.10">
    <property type="entry name" value="Erythroid Transcription Factor GATA-1, subunit A"/>
    <property type="match status" value="1"/>
</dbReference>
<dbReference type="PRINTS" id="PR00047">
    <property type="entry name" value="STROIDFINGER"/>
</dbReference>
<evidence type="ECO:0000256" key="4">
    <source>
        <dbReference type="ARBA" id="ARBA00023015"/>
    </source>
</evidence>
<feature type="domain" description="Nuclear receptor" evidence="9">
    <location>
        <begin position="52"/>
        <end position="129"/>
    </location>
</feature>
<dbReference type="InterPro" id="IPR035500">
    <property type="entry name" value="NHR-like_dom_sf"/>
</dbReference>
<comment type="caution">
    <text evidence="10">The sequence shown here is derived from an EMBL/GenBank/DDBJ whole genome shotgun (WGS) entry which is preliminary data.</text>
</comment>
<dbReference type="GO" id="GO:0045944">
    <property type="term" value="P:positive regulation of transcription by RNA polymerase II"/>
    <property type="evidence" value="ECO:0007669"/>
    <property type="project" value="TreeGrafter"/>
</dbReference>
<dbReference type="GO" id="GO:0030154">
    <property type="term" value="P:cell differentiation"/>
    <property type="evidence" value="ECO:0007669"/>
    <property type="project" value="TreeGrafter"/>
</dbReference>
<accession>A0A815VKQ7</accession>
<dbReference type="AlphaFoldDB" id="A0A815VKQ7"/>
<evidence type="ECO:0000256" key="1">
    <source>
        <dbReference type="ARBA" id="ARBA00022723"/>
    </source>
</evidence>
<dbReference type="OrthoDB" id="6352325at2759"/>
<keyword evidence="5" id="KW-0238">DNA-binding</keyword>
<dbReference type="InterPro" id="IPR001628">
    <property type="entry name" value="Znf_hrmn_rcpt"/>
</dbReference>
<reference evidence="10" key="1">
    <citation type="submission" date="2021-02" db="EMBL/GenBank/DDBJ databases">
        <authorList>
            <person name="Nowell W R."/>
        </authorList>
    </citation>
    <scope>NUCLEOTIDE SEQUENCE</scope>
</reference>
<dbReference type="InterPro" id="IPR013088">
    <property type="entry name" value="Znf_NHR/GATA"/>
</dbReference>
<keyword evidence="6" id="KW-0804">Transcription</keyword>
<evidence type="ECO:0000256" key="6">
    <source>
        <dbReference type="ARBA" id="ARBA00023163"/>
    </source>
</evidence>
<dbReference type="InterPro" id="IPR050234">
    <property type="entry name" value="Nuclear_hormone_rcpt_NR1"/>
</dbReference>
<dbReference type="Pfam" id="PF00105">
    <property type="entry name" value="zf-C4"/>
    <property type="match status" value="1"/>
</dbReference>
<proteinExistence type="predicted"/>
<keyword evidence="4" id="KW-0805">Transcription regulation</keyword>
<dbReference type="Gene3D" id="1.10.565.10">
    <property type="entry name" value="Retinoid X Receptor"/>
    <property type="match status" value="1"/>
</dbReference>
<keyword evidence="1" id="KW-0479">Metal-binding</keyword>
<dbReference type="GO" id="GO:0008270">
    <property type="term" value="F:zinc ion binding"/>
    <property type="evidence" value="ECO:0007669"/>
    <property type="project" value="UniProtKB-KW"/>
</dbReference>
<dbReference type="GO" id="GO:0000122">
    <property type="term" value="P:negative regulation of transcription by RNA polymerase II"/>
    <property type="evidence" value="ECO:0007669"/>
    <property type="project" value="TreeGrafter"/>
</dbReference>
<dbReference type="SMART" id="SM00399">
    <property type="entry name" value="ZnF_C4"/>
    <property type="match status" value="1"/>
</dbReference>
<dbReference type="SUPFAM" id="SSF48508">
    <property type="entry name" value="Nuclear receptor ligand-binding domain"/>
    <property type="match status" value="1"/>
</dbReference>
<dbReference type="PANTHER" id="PTHR24082:SF283">
    <property type="entry name" value="NUCLEAR HORMONE RECEPTOR HR96"/>
    <property type="match status" value="1"/>
</dbReference>
<dbReference type="EMBL" id="CAJNOW010008268">
    <property type="protein sequence ID" value="CAF1533560.1"/>
    <property type="molecule type" value="Genomic_DNA"/>
</dbReference>
<dbReference type="Proteomes" id="UP000663834">
    <property type="component" value="Unassembled WGS sequence"/>
</dbReference>
<dbReference type="SUPFAM" id="SSF57716">
    <property type="entry name" value="Glucocorticoid receptor-like (DNA-binding domain)"/>
    <property type="match status" value="1"/>
</dbReference>
<sequence>MHPTSTHRRKRVLHRQYNIATSKSNHRDDLFSTHDCPQTENHNNSVRKKSDRLLCTVCDGPAFGYNFDAISCESCKAFFRRNALRSGGKFQCRSADGQCLITVTTRKRCKACRLTKCLKKGMRVDWILSEEERIQKRLKIEENRRLRQIVSSNSIESDESSPAELRRKPVKIEDPKLSHFLFSILLPYEDLDKIQQIQNIYKDSVRLVTLPSSILSYPHTARIQAPWDMLNFPANIQALRLITYFKLMPEFVSLDEDDKFILIKYNTFALVFMRSALKEKIDNVIEEQCHSYHEQDTDDCVFSGGDFIQCFSLFQYVQLTRAIVRLLDASKNDRLIIQILLIIILFSKGSSLLTQIDEVEPIVKDILSIYRAQNIFIDLLWKYCEEKFGFAITVEIWLKLVTSSIDIHLQAYNIRQNYIKNEFVAHQLVPLMKSVTLIV</sequence>
<dbReference type="PROSITE" id="PS51030">
    <property type="entry name" value="NUCLEAR_REC_DBD_2"/>
    <property type="match status" value="1"/>
</dbReference>
<evidence type="ECO:0000313" key="10">
    <source>
        <dbReference type="EMBL" id="CAF1533560.1"/>
    </source>
</evidence>
<keyword evidence="8" id="KW-0539">Nucleus</keyword>
<dbReference type="GO" id="GO:0004879">
    <property type="term" value="F:nuclear receptor activity"/>
    <property type="evidence" value="ECO:0007669"/>
    <property type="project" value="TreeGrafter"/>
</dbReference>
<keyword evidence="7" id="KW-0675">Receptor</keyword>
<evidence type="ECO:0000256" key="7">
    <source>
        <dbReference type="ARBA" id="ARBA00023170"/>
    </source>
</evidence>
<keyword evidence="3" id="KW-0862">Zinc</keyword>